<keyword evidence="3" id="KW-0274">FAD</keyword>
<evidence type="ECO:0000313" key="5">
    <source>
        <dbReference type="EMBL" id="CAK7218430.1"/>
    </source>
</evidence>
<evidence type="ECO:0000256" key="4">
    <source>
        <dbReference type="ARBA" id="ARBA00023002"/>
    </source>
</evidence>
<dbReference type="EMBL" id="CAWUHD010000027">
    <property type="protein sequence ID" value="CAK7218430.1"/>
    <property type="molecule type" value="Genomic_DNA"/>
</dbReference>
<dbReference type="Gene3D" id="3.30.465.10">
    <property type="match status" value="1"/>
</dbReference>
<protein>
    <recommendedName>
        <fullName evidence="7">FAD linked oxidase N-terminal domain-containing protein</fullName>
    </recommendedName>
</protein>
<gene>
    <name evidence="5" type="ORF">SEUCBS140593_003544</name>
</gene>
<dbReference type="Proteomes" id="UP001642482">
    <property type="component" value="Unassembled WGS sequence"/>
</dbReference>
<evidence type="ECO:0000313" key="6">
    <source>
        <dbReference type="Proteomes" id="UP001642482"/>
    </source>
</evidence>
<sequence length="200" mass="21452">MAYQRLPAGQDKFKEISQDAAACRRQVGTMSAGVLWNQVYHHLEPYGLVVVGVGGRSGVVGIPGFVLGGGIRLSATSTAGRRPKWCRLTRCFDAVLASGHVVSATPTNKHRDLYWALRSGDNSFALVTAFHLQASPSGELAVGHLFYPPSTPPPAATAAPITNVSSTYACYERSHAGPATGRTKDKKRDFTGTLYKAEKY</sequence>
<proteinExistence type="inferred from homology"/>
<dbReference type="PANTHER" id="PTHR42973:SF13">
    <property type="entry name" value="FAD-BINDING PCMH-TYPE DOMAIN-CONTAINING PROTEIN"/>
    <property type="match status" value="1"/>
</dbReference>
<comment type="caution">
    <text evidence="5">The sequence shown here is derived from an EMBL/GenBank/DDBJ whole genome shotgun (WGS) entry which is preliminary data.</text>
</comment>
<organism evidence="5 6">
    <name type="scientific">Sporothrix eucalyptigena</name>
    <dbReference type="NCBI Taxonomy" id="1812306"/>
    <lineage>
        <taxon>Eukaryota</taxon>
        <taxon>Fungi</taxon>
        <taxon>Dikarya</taxon>
        <taxon>Ascomycota</taxon>
        <taxon>Pezizomycotina</taxon>
        <taxon>Sordariomycetes</taxon>
        <taxon>Sordariomycetidae</taxon>
        <taxon>Ophiostomatales</taxon>
        <taxon>Ophiostomataceae</taxon>
        <taxon>Sporothrix</taxon>
    </lineage>
</organism>
<dbReference type="InterPro" id="IPR050416">
    <property type="entry name" value="FAD-linked_Oxidoreductase"/>
</dbReference>
<evidence type="ECO:0000256" key="3">
    <source>
        <dbReference type="ARBA" id="ARBA00022827"/>
    </source>
</evidence>
<accession>A0ABP0BG17</accession>
<keyword evidence="2" id="KW-0285">Flavoprotein</keyword>
<comment type="similarity">
    <text evidence="1">Belongs to the oxygen-dependent FAD-linked oxidoreductase family.</text>
</comment>
<evidence type="ECO:0000256" key="2">
    <source>
        <dbReference type="ARBA" id="ARBA00022630"/>
    </source>
</evidence>
<name>A0ABP0BG17_9PEZI</name>
<dbReference type="InterPro" id="IPR016169">
    <property type="entry name" value="FAD-bd_PCMH_sub2"/>
</dbReference>
<evidence type="ECO:0008006" key="7">
    <source>
        <dbReference type="Google" id="ProtNLM"/>
    </source>
</evidence>
<dbReference type="InterPro" id="IPR036318">
    <property type="entry name" value="FAD-bd_PCMH-like_sf"/>
</dbReference>
<keyword evidence="4" id="KW-0560">Oxidoreductase</keyword>
<keyword evidence="6" id="KW-1185">Reference proteome</keyword>
<evidence type="ECO:0000256" key="1">
    <source>
        <dbReference type="ARBA" id="ARBA00005466"/>
    </source>
</evidence>
<dbReference type="PANTHER" id="PTHR42973">
    <property type="entry name" value="BINDING OXIDOREDUCTASE, PUTATIVE (AFU_ORTHOLOGUE AFUA_1G17690)-RELATED"/>
    <property type="match status" value="1"/>
</dbReference>
<dbReference type="SUPFAM" id="SSF56176">
    <property type="entry name" value="FAD-binding/transporter-associated domain-like"/>
    <property type="match status" value="1"/>
</dbReference>
<reference evidence="5 6" key="1">
    <citation type="submission" date="2024-01" db="EMBL/GenBank/DDBJ databases">
        <authorList>
            <person name="Allen C."/>
            <person name="Tagirdzhanova G."/>
        </authorList>
    </citation>
    <scope>NUCLEOTIDE SEQUENCE [LARGE SCALE GENOMIC DNA]</scope>
</reference>